<proteinExistence type="predicted"/>
<feature type="region of interest" description="Disordered" evidence="1">
    <location>
        <begin position="66"/>
        <end position="86"/>
    </location>
</feature>
<accession>A0A4Y2PC00</accession>
<dbReference type="AlphaFoldDB" id="A0A4Y2PC00"/>
<dbReference type="EMBL" id="BGPR01010696">
    <property type="protein sequence ID" value="GBN47536.1"/>
    <property type="molecule type" value="Genomic_DNA"/>
</dbReference>
<evidence type="ECO:0000256" key="1">
    <source>
        <dbReference type="SAM" id="MobiDB-lite"/>
    </source>
</evidence>
<evidence type="ECO:0000313" key="3">
    <source>
        <dbReference type="Proteomes" id="UP000499080"/>
    </source>
</evidence>
<protein>
    <submittedName>
        <fullName evidence="2">Uncharacterized protein</fullName>
    </submittedName>
</protein>
<sequence length="86" mass="9618">MKLALGPYPRGNPGYLMIPTLHRRWLSRSNLEPNRLSNLIVLKFLEPVLVPIGPITATTSYFHETNMTSNDSRGETGPTPVFTPLI</sequence>
<comment type="caution">
    <text evidence="2">The sequence shown here is derived from an EMBL/GenBank/DDBJ whole genome shotgun (WGS) entry which is preliminary data.</text>
</comment>
<gene>
    <name evidence="2" type="ORF">AVEN_122680_1</name>
</gene>
<keyword evidence="3" id="KW-1185">Reference proteome</keyword>
<organism evidence="2 3">
    <name type="scientific">Araneus ventricosus</name>
    <name type="common">Orbweaver spider</name>
    <name type="synonym">Epeira ventricosa</name>
    <dbReference type="NCBI Taxonomy" id="182803"/>
    <lineage>
        <taxon>Eukaryota</taxon>
        <taxon>Metazoa</taxon>
        <taxon>Ecdysozoa</taxon>
        <taxon>Arthropoda</taxon>
        <taxon>Chelicerata</taxon>
        <taxon>Arachnida</taxon>
        <taxon>Araneae</taxon>
        <taxon>Araneomorphae</taxon>
        <taxon>Entelegynae</taxon>
        <taxon>Araneoidea</taxon>
        <taxon>Araneidae</taxon>
        <taxon>Araneus</taxon>
    </lineage>
</organism>
<reference evidence="2 3" key="1">
    <citation type="journal article" date="2019" name="Sci. Rep.">
        <title>Orb-weaving spider Araneus ventricosus genome elucidates the spidroin gene catalogue.</title>
        <authorList>
            <person name="Kono N."/>
            <person name="Nakamura H."/>
            <person name="Ohtoshi R."/>
            <person name="Moran D.A.P."/>
            <person name="Shinohara A."/>
            <person name="Yoshida Y."/>
            <person name="Fujiwara M."/>
            <person name="Mori M."/>
            <person name="Tomita M."/>
            <person name="Arakawa K."/>
        </authorList>
    </citation>
    <scope>NUCLEOTIDE SEQUENCE [LARGE SCALE GENOMIC DNA]</scope>
</reference>
<dbReference type="Proteomes" id="UP000499080">
    <property type="component" value="Unassembled WGS sequence"/>
</dbReference>
<evidence type="ECO:0000313" key="2">
    <source>
        <dbReference type="EMBL" id="GBN47536.1"/>
    </source>
</evidence>
<name>A0A4Y2PC00_ARAVE</name>